<reference evidence="1 2" key="1">
    <citation type="submission" date="2017-07" db="EMBL/GenBank/DDBJ databases">
        <title>A draft genome sequence of Komagataeibacter swingsii LMG 22125.</title>
        <authorList>
            <person name="Skraban J."/>
            <person name="Cleenwerck I."/>
            <person name="Vandamme P."/>
            <person name="Trcek J."/>
        </authorList>
    </citation>
    <scope>NUCLEOTIDE SEQUENCE [LARGE SCALE GENOMIC DNA]</scope>
    <source>
        <strain evidence="1 2">LMG 22125</strain>
    </source>
</reference>
<evidence type="ECO:0000313" key="2">
    <source>
        <dbReference type="Proteomes" id="UP000247371"/>
    </source>
</evidence>
<proteinExistence type="predicted"/>
<dbReference type="RefSeq" id="WP_110555800.1">
    <property type="nucleotide sequence ID" value="NZ_NKUB01000002.1"/>
</dbReference>
<organism evidence="1 2">
    <name type="scientific">Komagataeibacter swingsii</name>
    <dbReference type="NCBI Taxonomy" id="215220"/>
    <lineage>
        <taxon>Bacteria</taxon>
        <taxon>Pseudomonadati</taxon>
        <taxon>Pseudomonadota</taxon>
        <taxon>Alphaproteobacteria</taxon>
        <taxon>Acetobacterales</taxon>
        <taxon>Acetobacteraceae</taxon>
        <taxon>Komagataeibacter</taxon>
    </lineage>
</organism>
<dbReference type="EMBL" id="NKUB01000002">
    <property type="protein sequence ID" value="PYD70961.1"/>
    <property type="molecule type" value="Genomic_DNA"/>
</dbReference>
<dbReference type="AlphaFoldDB" id="A0A2V4RM75"/>
<accession>A0A2V4RM75</accession>
<keyword evidence="2" id="KW-1185">Reference proteome</keyword>
<name>A0A2V4RM75_9PROT</name>
<protein>
    <submittedName>
        <fullName evidence="1">Uncharacterized protein</fullName>
    </submittedName>
</protein>
<gene>
    <name evidence="1" type="ORF">CFR76_03355</name>
</gene>
<evidence type="ECO:0000313" key="1">
    <source>
        <dbReference type="EMBL" id="PYD70961.1"/>
    </source>
</evidence>
<sequence length="83" mass="9289">MSGQVLPVISRVSANRAHDRRIRIFDRLGQGETGHGADEAFIVRHPLTAFRAGMFLEVLALPMDMIESKENPIVQKKGWESSD</sequence>
<dbReference type="Proteomes" id="UP000247371">
    <property type="component" value="Unassembled WGS sequence"/>
</dbReference>
<comment type="caution">
    <text evidence="1">The sequence shown here is derived from an EMBL/GenBank/DDBJ whole genome shotgun (WGS) entry which is preliminary data.</text>
</comment>